<name>A0A0D0CR82_9AGAR</name>
<proteinExistence type="predicted"/>
<dbReference type="InterPro" id="IPR014720">
    <property type="entry name" value="dsRBD_dom"/>
</dbReference>
<evidence type="ECO:0000256" key="1">
    <source>
        <dbReference type="PROSITE-ProRule" id="PRU00266"/>
    </source>
</evidence>
<dbReference type="PROSITE" id="PS50137">
    <property type="entry name" value="DS_RBD"/>
    <property type="match status" value="1"/>
</dbReference>
<feature type="domain" description="DRBM" evidence="2">
    <location>
        <begin position="2"/>
        <end position="69"/>
    </location>
</feature>
<sequence>MPFVNSLNNVAQRNGYSIHFQDTHHGGQHNGYWLSIVYVNNVEHGRATGRTGRDAREGAAQLALQVLGYYS</sequence>
<dbReference type="HOGENOM" id="CLU_172700_2_0_1"/>
<gene>
    <name evidence="3" type="ORF">GYMLUDRAFT_42701</name>
</gene>
<reference evidence="3 4" key="1">
    <citation type="submission" date="2014-04" db="EMBL/GenBank/DDBJ databases">
        <title>Evolutionary Origins and Diversification of the Mycorrhizal Mutualists.</title>
        <authorList>
            <consortium name="DOE Joint Genome Institute"/>
            <consortium name="Mycorrhizal Genomics Consortium"/>
            <person name="Kohler A."/>
            <person name="Kuo A."/>
            <person name="Nagy L.G."/>
            <person name="Floudas D."/>
            <person name="Copeland A."/>
            <person name="Barry K.W."/>
            <person name="Cichocki N."/>
            <person name="Veneault-Fourrey C."/>
            <person name="LaButti K."/>
            <person name="Lindquist E.A."/>
            <person name="Lipzen A."/>
            <person name="Lundell T."/>
            <person name="Morin E."/>
            <person name="Murat C."/>
            <person name="Riley R."/>
            <person name="Ohm R."/>
            <person name="Sun H."/>
            <person name="Tunlid A."/>
            <person name="Henrissat B."/>
            <person name="Grigoriev I.V."/>
            <person name="Hibbett D.S."/>
            <person name="Martin F."/>
        </authorList>
    </citation>
    <scope>NUCLEOTIDE SEQUENCE [LARGE SCALE GENOMIC DNA]</scope>
    <source>
        <strain evidence="3 4">FD-317 M1</strain>
    </source>
</reference>
<dbReference type="EMBL" id="KN834770">
    <property type="protein sequence ID" value="KIK61682.1"/>
    <property type="molecule type" value="Genomic_DNA"/>
</dbReference>
<dbReference type="AlphaFoldDB" id="A0A0D0CR82"/>
<evidence type="ECO:0000313" key="4">
    <source>
        <dbReference type="Proteomes" id="UP000053593"/>
    </source>
</evidence>
<keyword evidence="1" id="KW-0694">RNA-binding</keyword>
<accession>A0A0D0CR82</accession>
<dbReference type="Proteomes" id="UP000053593">
    <property type="component" value="Unassembled WGS sequence"/>
</dbReference>
<organism evidence="3 4">
    <name type="scientific">Collybiopsis luxurians FD-317 M1</name>
    <dbReference type="NCBI Taxonomy" id="944289"/>
    <lineage>
        <taxon>Eukaryota</taxon>
        <taxon>Fungi</taxon>
        <taxon>Dikarya</taxon>
        <taxon>Basidiomycota</taxon>
        <taxon>Agaricomycotina</taxon>
        <taxon>Agaricomycetes</taxon>
        <taxon>Agaricomycetidae</taxon>
        <taxon>Agaricales</taxon>
        <taxon>Marasmiineae</taxon>
        <taxon>Omphalotaceae</taxon>
        <taxon>Collybiopsis</taxon>
        <taxon>Collybiopsis luxurians</taxon>
    </lineage>
</organism>
<keyword evidence="4" id="KW-1185">Reference proteome</keyword>
<evidence type="ECO:0000313" key="3">
    <source>
        <dbReference type="EMBL" id="KIK61682.1"/>
    </source>
</evidence>
<dbReference type="SMART" id="SM00358">
    <property type="entry name" value="DSRM"/>
    <property type="match status" value="1"/>
</dbReference>
<dbReference type="Pfam" id="PF00035">
    <property type="entry name" value="dsrm"/>
    <property type="match status" value="1"/>
</dbReference>
<dbReference type="SUPFAM" id="SSF54768">
    <property type="entry name" value="dsRNA-binding domain-like"/>
    <property type="match status" value="1"/>
</dbReference>
<protein>
    <submittedName>
        <fullName evidence="3">Unplaced genomic scaffold GYMLUscaffold_22, whole genome shotgun sequence</fullName>
    </submittedName>
</protein>
<dbReference type="OrthoDB" id="112668at2759"/>
<dbReference type="GO" id="GO:0003723">
    <property type="term" value="F:RNA binding"/>
    <property type="evidence" value="ECO:0007669"/>
    <property type="project" value="UniProtKB-UniRule"/>
</dbReference>
<dbReference type="Gene3D" id="3.30.160.20">
    <property type="match status" value="1"/>
</dbReference>
<evidence type="ECO:0000259" key="2">
    <source>
        <dbReference type="PROSITE" id="PS50137"/>
    </source>
</evidence>